<feature type="transmembrane region" description="Helical" evidence="16">
    <location>
        <begin position="816"/>
        <end position="838"/>
    </location>
</feature>
<comment type="catalytic activity">
    <reaction evidence="15">
        <text>Ca(2+)(in) + ATP + H2O = Ca(2+)(out) + ADP + phosphate + H(+)</text>
        <dbReference type="Rhea" id="RHEA:18105"/>
        <dbReference type="ChEBI" id="CHEBI:15377"/>
        <dbReference type="ChEBI" id="CHEBI:15378"/>
        <dbReference type="ChEBI" id="CHEBI:29108"/>
        <dbReference type="ChEBI" id="CHEBI:30616"/>
        <dbReference type="ChEBI" id="CHEBI:43474"/>
        <dbReference type="ChEBI" id="CHEBI:456216"/>
        <dbReference type="EC" id="7.2.2.10"/>
    </reaction>
</comment>
<dbReference type="SUPFAM" id="SSF81660">
    <property type="entry name" value="Metal cation-transporting ATPase, ATP-binding domain N"/>
    <property type="match status" value="1"/>
</dbReference>
<dbReference type="SUPFAM" id="SSF56784">
    <property type="entry name" value="HAD-like"/>
    <property type="match status" value="1"/>
</dbReference>
<evidence type="ECO:0000313" key="19">
    <source>
        <dbReference type="Proteomes" id="UP000295008"/>
    </source>
</evidence>
<keyword evidence="5" id="KW-0406">Ion transport</keyword>
<dbReference type="InterPro" id="IPR001757">
    <property type="entry name" value="P_typ_ATPase"/>
</dbReference>
<keyword evidence="6 16" id="KW-0812">Transmembrane</keyword>
<dbReference type="GO" id="GO:0005524">
    <property type="term" value="F:ATP binding"/>
    <property type="evidence" value="ECO:0007669"/>
    <property type="project" value="UniProtKB-KW"/>
</dbReference>
<comment type="subcellular location">
    <subcellularLocation>
        <location evidence="1">Cell membrane</location>
        <topology evidence="1">Multi-pass membrane protein</topology>
    </subcellularLocation>
</comment>
<dbReference type="PRINTS" id="PR00120">
    <property type="entry name" value="HATPASE"/>
</dbReference>
<dbReference type="Gene3D" id="2.70.150.10">
    <property type="entry name" value="Calcium-transporting ATPase, cytoplasmic transduction domain A"/>
    <property type="match status" value="1"/>
</dbReference>
<dbReference type="InterPro" id="IPR023298">
    <property type="entry name" value="ATPase_P-typ_TM_dom_sf"/>
</dbReference>
<keyword evidence="5" id="KW-0109">Calcium transport</keyword>
<keyword evidence="10" id="KW-0067">ATP-binding</keyword>
<gene>
    <name evidence="18" type="ORF">EDC14_101361</name>
</gene>
<name>A0A4R1RQ58_HYDET</name>
<accession>A0A4R1RQ58</accession>
<evidence type="ECO:0000256" key="7">
    <source>
        <dbReference type="ARBA" id="ARBA00022723"/>
    </source>
</evidence>
<dbReference type="GO" id="GO:0140352">
    <property type="term" value="P:export from cell"/>
    <property type="evidence" value="ECO:0007669"/>
    <property type="project" value="UniProtKB-ARBA"/>
</dbReference>
<dbReference type="GO" id="GO:0005388">
    <property type="term" value="F:P-type calcium transporter activity"/>
    <property type="evidence" value="ECO:0007669"/>
    <property type="project" value="UniProtKB-EC"/>
</dbReference>
<dbReference type="CDD" id="cd02089">
    <property type="entry name" value="P-type_ATPase_Ca_prok"/>
    <property type="match status" value="1"/>
</dbReference>
<feature type="transmembrane region" description="Helical" evidence="16">
    <location>
        <begin position="858"/>
        <end position="876"/>
    </location>
</feature>
<keyword evidence="4" id="KW-1003">Cell membrane</keyword>
<dbReference type="PRINTS" id="PR00119">
    <property type="entry name" value="CATATPASE"/>
</dbReference>
<keyword evidence="9" id="KW-0106">Calcium</keyword>
<dbReference type="SUPFAM" id="SSF81653">
    <property type="entry name" value="Calcium ATPase, transduction domain A"/>
    <property type="match status" value="1"/>
</dbReference>
<protein>
    <recommendedName>
        <fullName evidence="3">P-type Ca(2+) transporter</fullName>
        <ecNumber evidence="3">7.2.2.10</ecNumber>
    </recommendedName>
</protein>
<evidence type="ECO:0000256" key="14">
    <source>
        <dbReference type="ARBA" id="ARBA00023136"/>
    </source>
</evidence>
<evidence type="ECO:0000256" key="10">
    <source>
        <dbReference type="ARBA" id="ARBA00022840"/>
    </source>
</evidence>
<evidence type="ECO:0000256" key="3">
    <source>
        <dbReference type="ARBA" id="ARBA00012790"/>
    </source>
</evidence>
<evidence type="ECO:0000256" key="2">
    <source>
        <dbReference type="ARBA" id="ARBA00005675"/>
    </source>
</evidence>
<dbReference type="InterPro" id="IPR004014">
    <property type="entry name" value="ATPase_P-typ_cation-transptr_N"/>
</dbReference>
<evidence type="ECO:0000256" key="11">
    <source>
        <dbReference type="ARBA" id="ARBA00022842"/>
    </source>
</evidence>
<feature type="transmembrane region" description="Helical" evidence="16">
    <location>
        <begin position="245"/>
        <end position="263"/>
    </location>
</feature>
<evidence type="ECO:0000313" key="18">
    <source>
        <dbReference type="EMBL" id="TCL68521.1"/>
    </source>
</evidence>
<dbReference type="InterPro" id="IPR006068">
    <property type="entry name" value="ATPase_P-typ_cation-transptr_C"/>
</dbReference>
<dbReference type="Gene3D" id="3.40.50.1000">
    <property type="entry name" value="HAD superfamily/HAD-like"/>
    <property type="match status" value="1"/>
</dbReference>
<dbReference type="Pfam" id="PF00689">
    <property type="entry name" value="Cation_ATPase_C"/>
    <property type="match status" value="1"/>
</dbReference>
<feature type="transmembrane region" description="Helical" evidence="16">
    <location>
        <begin position="759"/>
        <end position="778"/>
    </location>
</feature>
<feature type="transmembrane region" description="Helical" evidence="16">
    <location>
        <begin position="275"/>
        <end position="299"/>
    </location>
</feature>
<dbReference type="FunFam" id="2.70.150.10:FF:000016">
    <property type="entry name" value="Calcium-transporting P-type ATPase putative"/>
    <property type="match status" value="1"/>
</dbReference>
<dbReference type="InterPro" id="IPR023214">
    <property type="entry name" value="HAD_sf"/>
</dbReference>
<dbReference type="SFLD" id="SFLDS00003">
    <property type="entry name" value="Haloacid_Dehalogenase"/>
    <property type="match status" value="1"/>
</dbReference>
<dbReference type="SMART" id="SM00831">
    <property type="entry name" value="Cation_ATPase_N"/>
    <property type="match status" value="1"/>
</dbReference>
<dbReference type="NCBIfam" id="TIGR01517">
    <property type="entry name" value="ATPase-IIB_Ca"/>
    <property type="match status" value="1"/>
</dbReference>
<keyword evidence="8" id="KW-0547">Nucleotide-binding</keyword>
<keyword evidence="19" id="KW-1185">Reference proteome</keyword>
<dbReference type="Gene3D" id="1.20.1110.10">
    <property type="entry name" value="Calcium-transporting ATPase, transmembrane domain"/>
    <property type="match status" value="1"/>
</dbReference>
<dbReference type="FunFam" id="3.40.50.1000:FF:000001">
    <property type="entry name" value="Phospholipid-transporting ATPase IC"/>
    <property type="match status" value="1"/>
</dbReference>
<feature type="transmembrane region" description="Helical" evidence="16">
    <location>
        <begin position="709"/>
        <end position="731"/>
    </location>
</feature>
<dbReference type="InterPro" id="IPR023299">
    <property type="entry name" value="ATPase_P-typ_cyto_dom_N"/>
</dbReference>
<feature type="transmembrane region" description="Helical" evidence="16">
    <location>
        <begin position="784"/>
        <end position="804"/>
    </location>
</feature>
<dbReference type="FunFam" id="1.20.1110.10:FF:000065">
    <property type="entry name" value="Sarcoplasmic/endoplasmic reticulum calcium ATPase 1"/>
    <property type="match status" value="1"/>
</dbReference>
<dbReference type="SFLD" id="SFLDF00027">
    <property type="entry name" value="p-type_atpase"/>
    <property type="match status" value="1"/>
</dbReference>
<dbReference type="EMBL" id="SLUN01000013">
    <property type="protein sequence ID" value="TCL68521.1"/>
    <property type="molecule type" value="Genomic_DNA"/>
</dbReference>
<dbReference type="InterPro" id="IPR036412">
    <property type="entry name" value="HAD-like_sf"/>
</dbReference>
<keyword evidence="12" id="KW-1278">Translocase</keyword>
<dbReference type="Proteomes" id="UP000295008">
    <property type="component" value="Unassembled WGS sequence"/>
</dbReference>
<keyword evidence="7" id="KW-0479">Metal-binding</keyword>
<dbReference type="FunFam" id="3.40.50.1000:FF:000028">
    <property type="entry name" value="Calcium-transporting P-type ATPase, putative"/>
    <property type="match status" value="1"/>
</dbReference>
<dbReference type="PROSITE" id="PS00154">
    <property type="entry name" value="ATPASE_E1_E2"/>
    <property type="match status" value="1"/>
</dbReference>
<proteinExistence type="inferred from homology"/>
<dbReference type="InterPro" id="IPR059000">
    <property type="entry name" value="ATPase_P-type_domA"/>
</dbReference>
<organism evidence="18 19">
    <name type="scientific">Hydrogenispora ethanolica</name>
    <dbReference type="NCBI Taxonomy" id="1082276"/>
    <lineage>
        <taxon>Bacteria</taxon>
        <taxon>Bacillati</taxon>
        <taxon>Bacillota</taxon>
        <taxon>Hydrogenispora</taxon>
    </lineage>
</organism>
<dbReference type="NCBIfam" id="TIGR01494">
    <property type="entry name" value="ATPase_P-type"/>
    <property type="match status" value="2"/>
</dbReference>
<dbReference type="InterPro" id="IPR005782">
    <property type="entry name" value="P-type_ATPase_IIA"/>
</dbReference>
<dbReference type="Pfam" id="PF00122">
    <property type="entry name" value="E1-E2_ATPase"/>
    <property type="match status" value="1"/>
</dbReference>
<evidence type="ECO:0000256" key="4">
    <source>
        <dbReference type="ARBA" id="ARBA00022475"/>
    </source>
</evidence>
<dbReference type="InterPro" id="IPR006408">
    <property type="entry name" value="P-type_ATPase_IIB"/>
</dbReference>
<evidence type="ECO:0000256" key="13">
    <source>
        <dbReference type="ARBA" id="ARBA00022989"/>
    </source>
</evidence>
<evidence type="ECO:0000256" key="8">
    <source>
        <dbReference type="ARBA" id="ARBA00022741"/>
    </source>
</evidence>
<dbReference type="RefSeq" id="WP_132014508.1">
    <property type="nucleotide sequence ID" value="NZ_SLUN01000013.1"/>
</dbReference>
<evidence type="ECO:0000256" key="6">
    <source>
        <dbReference type="ARBA" id="ARBA00022692"/>
    </source>
</evidence>
<reference evidence="18 19" key="1">
    <citation type="submission" date="2019-03" db="EMBL/GenBank/DDBJ databases">
        <title>Genomic Encyclopedia of Type Strains, Phase IV (KMG-IV): sequencing the most valuable type-strain genomes for metagenomic binning, comparative biology and taxonomic classification.</title>
        <authorList>
            <person name="Goeker M."/>
        </authorList>
    </citation>
    <scope>NUCLEOTIDE SEQUENCE [LARGE SCALE GENOMIC DNA]</scope>
    <source>
        <strain evidence="18 19">LX-B</strain>
    </source>
</reference>
<dbReference type="OrthoDB" id="9813266at2"/>
<dbReference type="Pfam" id="PF13246">
    <property type="entry name" value="Cation_ATPase"/>
    <property type="match status" value="1"/>
</dbReference>
<dbReference type="GO" id="GO:0016887">
    <property type="term" value="F:ATP hydrolysis activity"/>
    <property type="evidence" value="ECO:0007669"/>
    <property type="project" value="InterPro"/>
</dbReference>
<keyword evidence="13 16" id="KW-1133">Transmembrane helix</keyword>
<dbReference type="SFLD" id="SFLDG00002">
    <property type="entry name" value="C1.7:_P-type_atpase_like"/>
    <property type="match status" value="1"/>
</dbReference>
<feature type="domain" description="Cation-transporting P-type ATPase N-terminal" evidence="17">
    <location>
        <begin position="3"/>
        <end position="77"/>
    </location>
</feature>
<dbReference type="InterPro" id="IPR008250">
    <property type="entry name" value="ATPase_P-typ_transduc_dom_A_sf"/>
</dbReference>
<keyword evidence="5" id="KW-0813">Transport</keyword>
<dbReference type="SUPFAM" id="SSF81665">
    <property type="entry name" value="Calcium ATPase, transmembrane domain M"/>
    <property type="match status" value="1"/>
</dbReference>
<comment type="similarity">
    <text evidence="2">Belongs to the cation transport ATPase (P-type) (TC 3.A.3) family. Type IIA subfamily.</text>
</comment>
<evidence type="ECO:0000256" key="12">
    <source>
        <dbReference type="ARBA" id="ARBA00022967"/>
    </source>
</evidence>
<keyword evidence="11" id="KW-0460">Magnesium</keyword>
<dbReference type="Pfam" id="PF00690">
    <property type="entry name" value="Cation_ATPase_N"/>
    <property type="match status" value="1"/>
</dbReference>
<comment type="caution">
    <text evidence="18">The sequence shown here is derived from an EMBL/GenBank/DDBJ whole genome shotgun (WGS) entry which is preliminary data.</text>
</comment>
<dbReference type="Gene3D" id="3.40.1110.10">
    <property type="entry name" value="Calcium-transporting ATPase, cytoplasmic domain N"/>
    <property type="match status" value="1"/>
</dbReference>
<feature type="transmembrane region" description="Helical" evidence="16">
    <location>
        <begin position="81"/>
        <end position="100"/>
    </location>
</feature>
<evidence type="ECO:0000256" key="5">
    <source>
        <dbReference type="ARBA" id="ARBA00022568"/>
    </source>
</evidence>
<sequence>MSCWFNRETHETVQAFSSHAERGLTTGEAGKRLAEAGPNQLEEHRKIAPFRIFLEQFSDFMVLVLIGAAIVSGLLGEKADAITIVAIVVLNAVLGFVQEFRAEKSLAALRELTAPLAHVLRDSKVQRIPAKNLVPGDILILESGDKVAADGRIIAAVDLELNEATLTGESLPVVKTMAVLRQDRLSLGDQRNMVFAGTVVCGGRGRAVVTATGMKTEIGKIAGMIGSAQDDETPLQKRLEQLGRWLVVLCLGICAAVGTMGIVRGEPPRQMFLSAVSLAVAAIPEGLPAIVTIALAIGVQKMIKRNAIIRKLPAVETLGCATVICSDKTGTLTQNELTVTKVWTGVKEYSLETEAAVAPAPDLRQVLEIGALCNNAQLEQAPGSKRPVSLGDPTEGALLVAAQRCGMEPLRLARQTARLGELAFSSDRKRMSVLIQDPQGQRRLLTKGAADVLLGRCGQVVTSAGIVPLTPSLQAAVRARVDQWSAEALRVLAFAYRPADPRERLAKDGPDPEVGLVFAGLVGMNDPPRPESRLAVERSKRAGIKVKMITGDYPRTAAAIGKQIGLLRPAGKIITGAELDELSDAALAKVIGEIDIFARVSPHHKLRVVRALKQNGEIVAMTGDGVNDAPAVKEADIGVAMGESGTDVTKEAAAMVIADDNFATIVAAVEEGRTIYENIRKFIRYLLSCNMGEILTMFGGIAMGLPVPLLPIQILWVNLVTDGLPAIALGLEQGERDTMCRPPRSPREGIFSRGLSRKIVFQGLMIGAATLLVYIMKLRDGGDLATARTMAFAALVFAQLFFVFQCRSEEHSMLEIGLWENPYLVGAALLSFLMQVGAMTLPWLQRVFYTTSLTWNEWLFVLAVTALSAYLSDLLFQFRNVIKKHLGIFRWKTHRVQS</sequence>
<dbReference type="NCBIfam" id="TIGR01116">
    <property type="entry name" value="ATPase-IIA1_Ca"/>
    <property type="match status" value="1"/>
</dbReference>
<feature type="transmembrane region" description="Helical" evidence="16">
    <location>
        <begin position="52"/>
        <end position="75"/>
    </location>
</feature>
<feature type="transmembrane region" description="Helical" evidence="16">
    <location>
        <begin position="682"/>
        <end position="703"/>
    </location>
</feature>
<dbReference type="GO" id="GO:0005886">
    <property type="term" value="C:plasma membrane"/>
    <property type="evidence" value="ECO:0007669"/>
    <property type="project" value="UniProtKB-SubCell"/>
</dbReference>
<evidence type="ECO:0000256" key="1">
    <source>
        <dbReference type="ARBA" id="ARBA00004651"/>
    </source>
</evidence>
<evidence type="ECO:0000256" key="9">
    <source>
        <dbReference type="ARBA" id="ARBA00022837"/>
    </source>
</evidence>
<dbReference type="EC" id="7.2.2.10" evidence="3"/>
<dbReference type="GO" id="GO:0046872">
    <property type="term" value="F:metal ion binding"/>
    <property type="evidence" value="ECO:0007669"/>
    <property type="project" value="UniProtKB-KW"/>
</dbReference>
<dbReference type="InterPro" id="IPR018303">
    <property type="entry name" value="ATPase_P-typ_P_site"/>
</dbReference>
<dbReference type="AlphaFoldDB" id="A0A4R1RQ58"/>
<evidence type="ECO:0000256" key="15">
    <source>
        <dbReference type="ARBA" id="ARBA00048694"/>
    </source>
</evidence>
<keyword evidence="14 16" id="KW-0472">Membrane</keyword>
<dbReference type="PANTHER" id="PTHR42861">
    <property type="entry name" value="CALCIUM-TRANSPORTING ATPASE"/>
    <property type="match status" value="1"/>
</dbReference>
<evidence type="ECO:0000259" key="17">
    <source>
        <dbReference type="SMART" id="SM00831"/>
    </source>
</evidence>
<dbReference type="InterPro" id="IPR044492">
    <property type="entry name" value="P_typ_ATPase_HD_dom"/>
</dbReference>
<evidence type="ECO:0000256" key="16">
    <source>
        <dbReference type="SAM" id="Phobius"/>
    </source>
</evidence>